<dbReference type="CDD" id="cd03801">
    <property type="entry name" value="GT4_PimA-like"/>
    <property type="match status" value="1"/>
</dbReference>
<dbReference type="Gene3D" id="1.25.40.10">
    <property type="entry name" value="Tetratricopeptide repeat domain"/>
    <property type="match status" value="1"/>
</dbReference>
<dbReference type="PANTHER" id="PTHR46401">
    <property type="entry name" value="GLYCOSYLTRANSFERASE WBBK-RELATED"/>
    <property type="match status" value="1"/>
</dbReference>
<dbReference type="SUPFAM" id="SSF53448">
    <property type="entry name" value="Nucleotide-diphospho-sugar transferases"/>
    <property type="match status" value="1"/>
</dbReference>
<name>A0A6C0KDG0_9ZZZZ</name>
<reference evidence="2" key="1">
    <citation type="journal article" date="2020" name="Nature">
        <title>Giant virus diversity and host interactions through global metagenomics.</title>
        <authorList>
            <person name="Schulz F."/>
            <person name="Roux S."/>
            <person name="Paez-Espino D."/>
            <person name="Jungbluth S."/>
            <person name="Walsh D.A."/>
            <person name="Denef V.J."/>
            <person name="McMahon K.D."/>
            <person name="Konstantinidis K.T."/>
            <person name="Eloe-Fadrosh E.A."/>
            <person name="Kyrpides N.C."/>
            <person name="Woyke T."/>
        </authorList>
    </citation>
    <scope>NUCLEOTIDE SEQUENCE</scope>
    <source>
        <strain evidence="2">GVMAG-S-3300010158-109</strain>
    </source>
</reference>
<dbReference type="AlphaFoldDB" id="A0A6C0KDG0"/>
<dbReference type="Gene3D" id="3.40.50.2000">
    <property type="entry name" value="Glycogen Phosphorylase B"/>
    <property type="match status" value="1"/>
</dbReference>
<evidence type="ECO:0000313" key="2">
    <source>
        <dbReference type="EMBL" id="QHU15699.1"/>
    </source>
</evidence>
<evidence type="ECO:0000256" key="1">
    <source>
        <dbReference type="ARBA" id="ARBA00022679"/>
    </source>
</evidence>
<dbReference type="InterPro" id="IPR029044">
    <property type="entry name" value="Nucleotide-diphossugar_trans"/>
</dbReference>
<organism evidence="2">
    <name type="scientific">viral metagenome</name>
    <dbReference type="NCBI Taxonomy" id="1070528"/>
    <lineage>
        <taxon>unclassified sequences</taxon>
        <taxon>metagenomes</taxon>
        <taxon>organismal metagenomes</taxon>
    </lineage>
</organism>
<keyword evidence="1" id="KW-0808">Transferase</keyword>
<protein>
    <recommendedName>
        <fullName evidence="3">Glycosyltransferase</fullName>
    </recommendedName>
</protein>
<dbReference type="SUPFAM" id="SSF81901">
    <property type="entry name" value="HCP-like"/>
    <property type="match status" value="1"/>
</dbReference>
<dbReference type="GO" id="GO:0016757">
    <property type="term" value="F:glycosyltransferase activity"/>
    <property type="evidence" value="ECO:0007669"/>
    <property type="project" value="TreeGrafter"/>
</dbReference>
<evidence type="ECO:0008006" key="3">
    <source>
        <dbReference type="Google" id="ProtNLM"/>
    </source>
</evidence>
<dbReference type="EMBL" id="MN740867">
    <property type="protein sequence ID" value="QHU15699.1"/>
    <property type="molecule type" value="Genomic_DNA"/>
</dbReference>
<proteinExistence type="predicted"/>
<dbReference type="SUPFAM" id="SSF53756">
    <property type="entry name" value="UDP-Glycosyltransferase/glycogen phosphorylase"/>
    <property type="match status" value="1"/>
</dbReference>
<dbReference type="InterPro" id="IPR011990">
    <property type="entry name" value="TPR-like_helical_dom_sf"/>
</dbReference>
<dbReference type="Pfam" id="PF13692">
    <property type="entry name" value="Glyco_trans_1_4"/>
    <property type="match status" value="1"/>
</dbReference>
<dbReference type="PANTHER" id="PTHR46401:SF2">
    <property type="entry name" value="GLYCOSYLTRANSFERASE WBBK-RELATED"/>
    <property type="match status" value="1"/>
</dbReference>
<sequence>MLLELIMIVKNSGDVLRDSLRSIKPYIDHWTILDTGSSDSTCDIINEELSDVQGNLHREPFIDFSTTRNRVFELSPKKCKYMIVLDDSYELYGGKELLDMLRLSDSQCYSIKIGTLQGTRLDSYYYSSRIVKSELVPTVLQYRGRVHEAIYCDQNKIISDSNIYVNDIPDTNHDLRTRQRLQTDIDGLLLDEKDDKSNPRTLYYLVRTYAMARDYKKAILYCDKLISLGSSINREFQFFANYEKPTLQFEIDGNKQSYKKSLLTTQRKFPERAESVYKAAVLLYEEKRYEEVSRVMERLISFPMPVVMITILDTSIYEYYIPYLYIESNFKLGNFENAIPLLREMLNKYPIDQPLLNMKYAVCDKPIRPELLTKNSTLVIHMGGFYRPWDPRREKSISGSEYMAINMAKEMTRIGYRVIVFGFFEKGDVNYQGIYDRIQYIDYSYFPEFSIKYTIDYLIVSRHVKNLVYYDNIKNVYLWTHDVLPIFQRHSSIFQTHAKKFRGIITLSQWQKEFIKDKMGIDESYLILSRNAIYAERFTRNDIEKIPFRFIYMSDASRGLRYLIKMLPQIKERYPLTTLSIFTKIEYIDPNLLDSIKTLDYVTLQPRISQDAISTELLKSDIWLYPTDFEETYCISALEAMAAGCLVATVKCAGLQNTVADRGIMCSHPISENHESLFKKLCFVLDRPEIKERYTVKAREWALTQTYQRLALEWKSMFSSSSSASLYA</sequence>
<accession>A0A6C0KDG0</accession>
<dbReference type="GO" id="GO:0009103">
    <property type="term" value="P:lipopolysaccharide biosynthetic process"/>
    <property type="evidence" value="ECO:0007669"/>
    <property type="project" value="TreeGrafter"/>
</dbReference>